<dbReference type="GO" id="GO:0016168">
    <property type="term" value="F:chlorophyll binding"/>
    <property type="evidence" value="ECO:0007669"/>
    <property type="project" value="UniProtKB-KW"/>
</dbReference>
<evidence type="ECO:0000256" key="8">
    <source>
        <dbReference type="RuleBase" id="RU363080"/>
    </source>
</evidence>
<evidence type="ECO:0000256" key="1">
    <source>
        <dbReference type="ARBA" id="ARBA00004334"/>
    </source>
</evidence>
<dbReference type="GO" id="GO:0009768">
    <property type="term" value="P:photosynthesis, light harvesting in photosystem I"/>
    <property type="evidence" value="ECO:0000318"/>
    <property type="project" value="GO_Central"/>
</dbReference>
<dbReference type="Gene3D" id="1.10.3460.10">
    <property type="entry name" value="Chlorophyll a/b binding protein domain"/>
    <property type="match status" value="1"/>
</dbReference>
<dbReference type="GO" id="GO:0009522">
    <property type="term" value="C:photosystem I"/>
    <property type="evidence" value="ECO:0007669"/>
    <property type="project" value="UniProtKB-KW"/>
</dbReference>
<feature type="binding site" evidence="7">
    <location>
        <position position="243"/>
    </location>
    <ligand>
        <name>chlorophyll a</name>
        <dbReference type="ChEBI" id="CHEBI:58416"/>
        <label>1</label>
    </ligand>
</feature>
<evidence type="ECO:0000256" key="9">
    <source>
        <dbReference type="SAM" id="MobiDB-lite"/>
    </source>
</evidence>
<feature type="binding site" description="axial binding residue" evidence="7">
    <location>
        <position position="126"/>
    </location>
    <ligand>
        <name>chlorophyll b</name>
        <dbReference type="ChEBI" id="CHEBI:61721"/>
        <label>1</label>
    </ligand>
    <ligandPart>
        <name>Mg</name>
        <dbReference type="ChEBI" id="CHEBI:25107"/>
    </ligandPart>
</feature>
<name>A0A1Y1I4S5_KLENI</name>
<dbReference type="STRING" id="105231.A0A1Y1I4S5"/>
<dbReference type="Proteomes" id="UP000054558">
    <property type="component" value="Unassembled WGS sequence"/>
</dbReference>
<keyword evidence="4 8" id="KW-0602">Photosynthesis</keyword>
<dbReference type="InterPro" id="IPR001344">
    <property type="entry name" value="Chloro_AB-bd_pln"/>
</dbReference>
<dbReference type="GO" id="GO:0009416">
    <property type="term" value="P:response to light stimulus"/>
    <property type="evidence" value="ECO:0000318"/>
    <property type="project" value="GO_Central"/>
</dbReference>
<evidence type="ECO:0000256" key="6">
    <source>
        <dbReference type="ARBA" id="ARBA00022991"/>
    </source>
</evidence>
<comment type="subcellular location">
    <subcellularLocation>
        <location evidence="1 8">Plastid</location>
        <location evidence="1 8">Chloroplast thylakoid membrane</location>
    </subcellularLocation>
</comment>
<dbReference type="InterPro" id="IPR022796">
    <property type="entry name" value="Chloroa_b-bind"/>
</dbReference>
<evidence type="ECO:0000256" key="5">
    <source>
        <dbReference type="ARBA" id="ARBA00022640"/>
    </source>
</evidence>
<organism evidence="10 11">
    <name type="scientific">Klebsormidium nitens</name>
    <name type="common">Green alga</name>
    <name type="synonym">Ulothrix nitens</name>
    <dbReference type="NCBI Taxonomy" id="105231"/>
    <lineage>
        <taxon>Eukaryota</taxon>
        <taxon>Viridiplantae</taxon>
        <taxon>Streptophyta</taxon>
        <taxon>Klebsormidiophyceae</taxon>
        <taxon>Klebsormidiales</taxon>
        <taxon>Klebsormidiaceae</taxon>
        <taxon>Klebsormidium</taxon>
    </lineage>
</organism>
<feature type="binding site" evidence="7">
    <location>
        <position position="241"/>
    </location>
    <ligand>
        <name>chlorophyll a</name>
        <dbReference type="ChEBI" id="CHEBI:58416"/>
        <label>1</label>
    </ligand>
</feature>
<feature type="binding site" description="axial binding residue" evidence="7">
    <location>
        <position position="203"/>
    </location>
    <ligand>
        <name>chlorophyll b</name>
        <dbReference type="ChEBI" id="CHEBI:61721"/>
        <label>1</label>
    </ligand>
    <ligandPart>
        <name>Mg</name>
        <dbReference type="ChEBI" id="CHEBI:25107"/>
    </ligandPart>
</feature>
<evidence type="ECO:0000256" key="2">
    <source>
        <dbReference type="ARBA" id="ARBA00022494"/>
    </source>
</evidence>
<feature type="compositionally biased region" description="Polar residues" evidence="9">
    <location>
        <begin position="1"/>
        <end position="25"/>
    </location>
</feature>
<keyword evidence="5 8" id="KW-0934">Plastid</keyword>
<dbReference type="OMA" id="ELMNARW"/>
<dbReference type="AlphaFoldDB" id="A0A1Y1I4S5"/>
<sequence>MASTLARSQIQATSRISVEGSSRHCSGSAPCIRNAVFRGAGLRRHSASPLQQFNKPIRKRGGVAYKNRAGFRVSASAERPVWLPGTAPAKHLDGTRPGDFGFDPLGLGTDPADLAWYVQAELVHARFAMLGAAGILGQELLRASGRDIPVWYEAGAASYFAPTGTLFLVQLLLMGFVETKRYYDFVKPGSQKDAWFFGIEATLEGLEPGYPGGPFFNITGLGTGITAKDDVFQMRTKELKNGRLAMVAVLGFIVQALVTKTGPIENLVDHLADPFHVTVAETLGRAV</sequence>
<dbReference type="Pfam" id="PF00504">
    <property type="entry name" value="Chloroa_b-bind"/>
    <property type="match status" value="1"/>
</dbReference>
<gene>
    <name evidence="10" type="ORF">KFL_002140160</name>
</gene>
<dbReference type="GO" id="GO:0009523">
    <property type="term" value="C:photosystem II"/>
    <property type="evidence" value="ECO:0007669"/>
    <property type="project" value="UniProtKB-KW"/>
</dbReference>
<dbReference type="SUPFAM" id="SSF103511">
    <property type="entry name" value="Chlorophyll a-b binding protein"/>
    <property type="match status" value="1"/>
</dbReference>
<keyword evidence="6 8" id="KW-0157">Chromophore</keyword>
<keyword evidence="11" id="KW-1185">Reference proteome</keyword>
<evidence type="ECO:0000256" key="4">
    <source>
        <dbReference type="ARBA" id="ARBA00022531"/>
    </source>
</evidence>
<dbReference type="OrthoDB" id="423598at2759"/>
<feature type="binding site" evidence="7">
    <location>
        <position position="121"/>
    </location>
    <ligand>
        <name>chlorophyll a</name>
        <dbReference type="ChEBI" id="CHEBI:58416"/>
        <label>1</label>
    </ligand>
</feature>
<keyword evidence="8" id="KW-0793">Thylakoid</keyword>
<evidence type="ECO:0000256" key="7">
    <source>
        <dbReference type="PIRSR" id="PIRSR601344-1"/>
    </source>
</evidence>
<accession>A0A1Y1I4S5</accession>
<feature type="binding site" evidence="7">
    <location>
        <position position="255"/>
    </location>
    <ligand>
        <name>chlorophyll a</name>
        <dbReference type="ChEBI" id="CHEBI:58416"/>
        <label>1</label>
    </ligand>
</feature>
<protein>
    <recommendedName>
        <fullName evidence="8">Chlorophyll a-b binding protein, chloroplastic</fullName>
    </recommendedName>
</protein>
<dbReference type="GO" id="GO:0009535">
    <property type="term" value="C:chloroplast thylakoid membrane"/>
    <property type="evidence" value="ECO:0007669"/>
    <property type="project" value="UniProtKB-SubCell"/>
</dbReference>
<evidence type="ECO:0000313" key="10">
    <source>
        <dbReference type="EMBL" id="GAQ84962.1"/>
    </source>
</evidence>
<comment type="similarity">
    <text evidence="8">Belongs to the light-harvesting chlorophyll a/b-binding (LHC) protein family.</text>
</comment>
<dbReference type="FunFam" id="1.10.3460.10:FF:000010">
    <property type="entry name" value="Chlorophyll a-b binding protein, chloroplastic"/>
    <property type="match status" value="1"/>
</dbReference>
<comment type="function">
    <text evidence="8">The light-harvesting complex (LHC) functions as a light receptor, it captures and delivers excitation energy to photosystems with which it is closely associated.</text>
</comment>
<keyword evidence="3 8" id="KW-0150">Chloroplast</keyword>
<feature type="binding site" evidence="7">
    <location>
        <position position="238"/>
    </location>
    <ligand>
        <name>chlorophyll a</name>
        <dbReference type="ChEBI" id="CHEBI:58416"/>
        <label>1</label>
    </ligand>
</feature>
<feature type="binding site" evidence="7">
    <location>
        <position position="270"/>
    </location>
    <ligand>
        <name>chlorophyll a</name>
        <dbReference type="ChEBI" id="CHEBI:58416"/>
        <label>1</label>
    </ligand>
</feature>
<reference evidence="10 11" key="1">
    <citation type="journal article" date="2014" name="Nat. Commun.">
        <title>Klebsormidium flaccidum genome reveals primary factors for plant terrestrial adaptation.</title>
        <authorList>
            <person name="Hori K."/>
            <person name="Maruyama F."/>
            <person name="Fujisawa T."/>
            <person name="Togashi T."/>
            <person name="Yamamoto N."/>
            <person name="Seo M."/>
            <person name="Sato S."/>
            <person name="Yamada T."/>
            <person name="Mori H."/>
            <person name="Tajima N."/>
            <person name="Moriyama T."/>
            <person name="Ikeuchi M."/>
            <person name="Watanabe M."/>
            <person name="Wada H."/>
            <person name="Kobayashi K."/>
            <person name="Saito M."/>
            <person name="Masuda T."/>
            <person name="Sasaki-Sekimoto Y."/>
            <person name="Mashiguchi K."/>
            <person name="Awai K."/>
            <person name="Shimojima M."/>
            <person name="Masuda S."/>
            <person name="Iwai M."/>
            <person name="Nobusawa T."/>
            <person name="Narise T."/>
            <person name="Kondo S."/>
            <person name="Saito H."/>
            <person name="Sato R."/>
            <person name="Murakawa M."/>
            <person name="Ihara Y."/>
            <person name="Oshima-Yamada Y."/>
            <person name="Ohtaka K."/>
            <person name="Satoh M."/>
            <person name="Sonobe K."/>
            <person name="Ishii M."/>
            <person name="Ohtani R."/>
            <person name="Kanamori-Sato M."/>
            <person name="Honoki R."/>
            <person name="Miyazaki D."/>
            <person name="Mochizuki H."/>
            <person name="Umetsu J."/>
            <person name="Higashi K."/>
            <person name="Shibata D."/>
            <person name="Kamiya Y."/>
            <person name="Sato N."/>
            <person name="Nakamura Y."/>
            <person name="Tabata S."/>
            <person name="Ida S."/>
            <person name="Kurokawa K."/>
            <person name="Ohta H."/>
        </authorList>
    </citation>
    <scope>NUCLEOTIDE SEQUENCE [LARGE SCALE GENOMIC DNA]</scope>
    <source>
        <strain evidence="10 11">NIES-2285</strain>
    </source>
</reference>
<feature type="binding site" evidence="7">
    <location>
        <position position="237"/>
    </location>
    <ligand>
        <name>chlorophyll a</name>
        <dbReference type="ChEBI" id="CHEBI:58416"/>
        <label>1</label>
    </ligand>
</feature>
<evidence type="ECO:0000313" key="11">
    <source>
        <dbReference type="Proteomes" id="UP000054558"/>
    </source>
</evidence>
<keyword evidence="8" id="KW-0603">Photosystem I</keyword>
<dbReference type="PANTHER" id="PTHR21649">
    <property type="entry name" value="CHLOROPHYLL A/B BINDING PROTEIN"/>
    <property type="match status" value="1"/>
</dbReference>
<dbReference type="EMBL" id="DF237163">
    <property type="protein sequence ID" value="GAQ84962.1"/>
    <property type="molecule type" value="Genomic_DNA"/>
</dbReference>
<evidence type="ECO:0000256" key="3">
    <source>
        <dbReference type="ARBA" id="ARBA00022528"/>
    </source>
</evidence>
<keyword evidence="8" id="KW-0604">Photosystem II</keyword>
<proteinExistence type="inferred from homology"/>
<feature type="region of interest" description="Disordered" evidence="9">
    <location>
        <begin position="1"/>
        <end position="27"/>
    </location>
</feature>
<keyword evidence="2 7" id="KW-0148">Chlorophyll</keyword>
<feature type="binding site" evidence="7">
    <location>
        <position position="124"/>
    </location>
    <ligand>
        <name>chlorophyll a</name>
        <dbReference type="ChEBI" id="CHEBI:58416"/>
        <label>1</label>
    </ligand>
</feature>